<evidence type="ECO:0000313" key="2">
    <source>
        <dbReference type="EMBL" id="KHD08108.1"/>
    </source>
</evidence>
<proteinExistence type="predicted"/>
<protein>
    <submittedName>
        <fullName evidence="2">Uncharacterized protein</fullName>
    </submittedName>
</protein>
<comment type="caution">
    <text evidence="2">The sequence shown here is derived from an EMBL/GenBank/DDBJ whole genome shotgun (WGS) entry which is preliminary data.</text>
</comment>
<sequence length="84" mass="9781">MPIVYSNKLLKELGAKGDIVLSRTQMEPIKKNDRKSEDTRTVEPKDFNQMWRYGSKSNGGLSDKDIEEKLLKIVEWIKLELKKT</sequence>
<accession>A0A0A6PBN6</accession>
<dbReference type="AlphaFoldDB" id="A0A0A6PBN6"/>
<dbReference type="EMBL" id="JSZA02000193">
    <property type="protein sequence ID" value="KHD08108.1"/>
    <property type="molecule type" value="Genomic_DNA"/>
</dbReference>
<feature type="compositionally biased region" description="Basic and acidic residues" evidence="1">
    <location>
        <begin position="28"/>
        <end position="46"/>
    </location>
</feature>
<reference evidence="2 3" key="1">
    <citation type="journal article" date="2016" name="Front. Microbiol.">
        <title>Single-Cell (Meta-)Genomics of a Dimorphic Candidatus Thiomargarita nelsonii Reveals Genomic Plasticity.</title>
        <authorList>
            <person name="Flood B.E."/>
            <person name="Fliss P."/>
            <person name="Jones D.S."/>
            <person name="Dick G.J."/>
            <person name="Jain S."/>
            <person name="Kaster A.K."/>
            <person name="Winkel M."/>
            <person name="Mussmann M."/>
            <person name="Bailey J."/>
        </authorList>
    </citation>
    <scope>NUCLEOTIDE SEQUENCE [LARGE SCALE GENOMIC DNA]</scope>
    <source>
        <strain evidence="2">Hydrate Ridge</strain>
    </source>
</reference>
<dbReference type="Proteomes" id="UP000030428">
    <property type="component" value="Unassembled WGS sequence"/>
</dbReference>
<evidence type="ECO:0000256" key="1">
    <source>
        <dbReference type="SAM" id="MobiDB-lite"/>
    </source>
</evidence>
<feature type="region of interest" description="Disordered" evidence="1">
    <location>
        <begin position="26"/>
        <end position="54"/>
    </location>
</feature>
<organism evidence="2 3">
    <name type="scientific">Candidatus Thiomargarita nelsonii</name>
    <dbReference type="NCBI Taxonomy" id="1003181"/>
    <lineage>
        <taxon>Bacteria</taxon>
        <taxon>Pseudomonadati</taxon>
        <taxon>Pseudomonadota</taxon>
        <taxon>Gammaproteobacteria</taxon>
        <taxon>Thiotrichales</taxon>
        <taxon>Thiotrichaceae</taxon>
        <taxon>Thiomargarita</taxon>
    </lineage>
</organism>
<evidence type="ECO:0000313" key="3">
    <source>
        <dbReference type="Proteomes" id="UP000030428"/>
    </source>
</evidence>
<name>A0A0A6PBN6_9GAMM</name>
<keyword evidence="3" id="KW-1185">Reference proteome</keyword>
<gene>
    <name evidence="2" type="ORF">PN36_28920</name>
</gene>